<dbReference type="SUPFAM" id="SSF52540">
    <property type="entry name" value="P-loop containing nucleoside triphosphate hydrolases"/>
    <property type="match status" value="1"/>
</dbReference>
<dbReference type="RefSeq" id="WP_173055789.1">
    <property type="nucleotide sequence ID" value="NZ_BAABGO010000006.1"/>
</dbReference>
<dbReference type="Pfam" id="PF13469">
    <property type="entry name" value="Sulfotransfer_3"/>
    <property type="match status" value="1"/>
</dbReference>
<reference evidence="1 2" key="2">
    <citation type="submission" date="2020-03" db="EMBL/GenBank/DDBJ databases">
        <authorList>
            <person name="Ichikawa N."/>
            <person name="Kimura A."/>
            <person name="Kitahashi Y."/>
            <person name="Uohara A."/>
        </authorList>
    </citation>
    <scope>NUCLEOTIDE SEQUENCE [LARGE SCALE GENOMIC DNA]</scope>
    <source>
        <strain evidence="1 2">NBRC 108639</strain>
    </source>
</reference>
<keyword evidence="1" id="KW-0808">Transferase</keyword>
<dbReference type="EMBL" id="BLPF01000001">
    <property type="protein sequence ID" value="GFJ78035.1"/>
    <property type="molecule type" value="Genomic_DNA"/>
</dbReference>
<dbReference type="GO" id="GO:0006790">
    <property type="term" value="P:sulfur compound metabolic process"/>
    <property type="evidence" value="ECO:0007669"/>
    <property type="project" value="TreeGrafter"/>
</dbReference>
<proteinExistence type="predicted"/>
<dbReference type="AlphaFoldDB" id="A0A6V8KB82"/>
<keyword evidence="2" id="KW-1185">Reference proteome</keyword>
<dbReference type="Proteomes" id="UP000482800">
    <property type="component" value="Unassembled WGS sequence"/>
</dbReference>
<dbReference type="PANTHER" id="PTHR10704">
    <property type="entry name" value="CARBOHYDRATE SULFOTRANSFERASE"/>
    <property type="match status" value="1"/>
</dbReference>
<dbReference type="Gene3D" id="3.40.50.300">
    <property type="entry name" value="P-loop containing nucleotide triphosphate hydrolases"/>
    <property type="match status" value="1"/>
</dbReference>
<sequence length="257" mass="28519">MPPFEPARLVSRPVFILAPIRSGSTLLRCLLNSHPAVLAPHELHLRYLDVDIGSEYTDLAMGTLGWSRAELRHMLWDRILHRQLQASGRAVVVDKSPSNTFIVDELRACWPEARFIRLRRHPAAIAASIVAADDGRDLAAAVEHVLRVAALIDERTDLDGAAVVRYEDLTADPAKVCAELCEFLGIPADPRMVDYGRHDHGPFVYGIGDWSERIRSGRVQPPARVPHPCPAALHELCERWGYPVAAEPVESPMRTVG</sequence>
<reference evidence="1 2" key="1">
    <citation type="submission" date="2020-03" db="EMBL/GenBank/DDBJ databases">
        <title>Whole genome shotgun sequence of Phytohabitans houttuyneae NBRC 108639.</title>
        <authorList>
            <person name="Komaki H."/>
            <person name="Tamura T."/>
        </authorList>
    </citation>
    <scope>NUCLEOTIDE SEQUENCE [LARGE SCALE GENOMIC DNA]</scope>
    <source>
        <strain evidence="1 2">NBRC 108639</strain>
    </source>
</reference>
<dbReference type="InterPro" id="IPR027417">
    <property type="entry name" value="P-loop_NTPase"/>
</dbReference>
<dbReference type="GO" id="GO:0006044">
    <property type="term" value="P:N-acetylglucosamine metabolic process"/>
    <property type="evidence" value="ECO:0007669"/>
    <property type="project" value="TreeGrafter"/>
</dbReference>
<evidence type="ECO:0000313" key="1">
    <source>
        <dbReference type="EMBL" id="GFJ78035.1"/>
    </source>
</evidence>
<evidence type="ECO:0000313" key="2">
    <source>
        <dbReference type="Proteomes" id="UP000482800"/>
    </source>
</evidence>
<accession>A0A6V8KB82</accession>
<name>A0A6V8KB82_9ACTN</name>
<dbReference type="InterPro" id="IPR051135">
    <property type="entry name" value="Gal/GlcNAc/GalNAc_ST"/>
</dbReference>
<dbReference type="GO" id="GO:0001517">
    <property type="term" value="F:N-acetylglucosamine 6-O-sulfotransferase activity"/>
    <property type="evidence" value="ECO:0007669"/>
    <property type="project" value="TreeGrafter"/>
</dbReference>
<organism evidence="1 2">
    <name type="scientific">Phytohabitans houttuyneae</name>
    <dbReference type="NCBI Taxonomy" id="1076126"/>
    <lineage>
        <taxon>Bacteria</taxon>
        <taxon>Bacillati</taxon>
        <taxon>Actinomycetota</taxon>
        <taxon>Actinomycetes</taxon>
        <taxon>Micromonosporales</taxon>
        <taxon>Micromonosporaceae</taxon>
    </lineage>
</organism>
<protein>
    <submittedName>
        <fullName evidence="1">Sulfotransferase family protein</fullName>
    </submittedName>
</protein>
<gene>
    <name evidence="1" type="ORF">Phou_022150</name>
</gene>
<dbReference type="PANTHER" id="PTHR10704:SF44">
    <property type="entry name" value="LD35051P-RELATED"/>
    <property type="match status" value="1"/>
</dbReference>
<comment type="caution">
    <text evidence="1">The sequence shown here is derived from an EMBL/GenBank/DDBJ whole genome shotgun (WGS) entry which is preliminary data.</text>
</comment>